<feature type="transmembrane region" description="Helical" evidence="7">
    <location>
        <begin position="84"/>
        <end position="109"/>
    </location>
</feature>
<organism evidence="9 10">
    <name type="scientific">Xylaria flabelliformis</name>
    <dbReference type="NCBI Taxonomy" id="2512241"/>
    <lineage>
        <taxon>Eukaryota</taxon>
        <taxon>Fungi</taxon>
        <taxon>Dikarya</taxon>
        <taxon>Ascomycota</taxon>
        <taxon>Pezizomycotina</taxon>
        <taxon>Sordariomycetes</taxon>
        <taxon>Xylariomycetidae</taxon>
        <taxon>Xylariales</taxon>
        <taxon>Xylariaceae</taxon>
        <taxon>Xylaria</taxon>
    </lineage>
</organism>
<evidence type="ECO:0000313" key="9">
    <source>
        <dbReference type="EMBL" id="TRX98019.1"/>
    </source>
</evidence>
<evidence type="ECO:0000256" key="7">
    <source>
        <dbReference type="SAM" id="Phobius"/>
    </source>
</evidence>
<dbReference type="PANTHER" id="PTHR33048">
    <property type="entry name" value="PTH11-LIKE INTEGRAL MEMBRANE PROTEIN (AFU_ORTHOLOGUE AFUA_5G11245)"/>
    <property type="match status" value="1"/>
</dbReference>
<reference evidence="10" key="1">
    <citation type="submission" date="2019-06" db="EMBL/GenBank/DDBJ databases">
        <title>Draft genome sequence of the griseofulvin-producing fungus Xylaria cubensis strain G536.</title>
        <authorList>
            <person name="Mead M.E."/>
            <person name="Raja H.A."/>
            <person name="Steenwyk J.L."/>
            <person name="Knowles S.L."/>
            <person name="Oberlies N.H."/>
            <person name="Rokas A."/>
        </authorList>
    </citation>
    <scope>NUCLEOTIDE SEQUENCE [LARGE SCALE GENOMIC DNA]</scope>
    <source>
        <strain evidence="10">G536</strain>
    </source>
</reference>
<keyword evidence="4 7" id="KW-0472">Membrane</keyword>
<comment type="similarity">
    <text evidence="5">Belongs to the SAT4 family.</text>
</comment>
<dbReference type="AlphaFoldDB" id="A0A553ICV6"/>
<dbReference type="Pfam" id="PF20684">
    <property type="entry name" value="Fung_rhodopsin"/>
    <property type="match status" value="1"/>
</dbReference>
<sequence length="233" mass="25209">MANGVALNIVNWVGVGLSTVVFIVRAYTRVFIARSIGLDDLFMLLSLLASYAAAGLITAAVHYGLGGEGIPSLLASKYSFLSGIPVLIAQSFAWDASTDLILALLPALILSTMNMKLRLKVGLICLMGLGVFTSIATIIKAVEFATLYQKTGGSNYAQATIFIWTVIQVYVVIIAASLPYCRAVFSYKHREATEDAHKPAAHGRINLKHKRPKHLEGSSQQNFIPLSDQQSHD</sequence>
<feature type="compositionally biased region" description="Polar residues" evidence="6">
    <location>
        <begin position="217"/>
        <end position="233"/>
    </location>
</feature>
<evidence type="ECO:0000256" key="4">
    <source>
        <dbReference type="ARBA" id="ARBA00023136"/>
    </source>
</evidence>
<dbReference type="InterPro" id="IPR052337">
    <property type="entry name" value="SAT4-like"/>
</dbReference>
<feature type="transmembrane region" description="Helical" evidence="7">
    <location>
        <begin position="121"/>
        <end position="141"/>
    </location>
</feature>
<evidence type="ECO:0000259" key="8">
    <source>
        <dbReference type="Pfam" id="PF20684"/>
    </source>
</evidence>
<protein>
    <recommendedName>
        <fullName evidence="8">Rhodopsin domain-containing protein</fullName>
    </recommendedName>
</protein>
<evidence type="ECO:0000256" key="3">
    <source>
        <dbReference type="ARBA" id="ARBA00022989"/>
    </source>
</evidence>
<feature type="domain" description="Rhodopsin" evidence="8">
    <location>
        <begin position="93"/>
        <end position="186"/>
    </location>
</feature>
<proteinExistence type="inferred from homology"/>
<evidence type="ECO:0000256" key="2">
    <source>
        <dbReference type="ARBA" id="ARBA00022692"/>
    </source>
</evidence>
<evidence type="ECO:0000256" key="1">
    <source>
        <dbReference type="ARBA" id="ARBA00004141"/>
    </source>
</evidence>
<dbReference type="PANTHER" id="PTHR33048:SF47">
    <property type="entry name" value="INTEGRAL MEMBRANE PROTEIN-RELATED"/>
    <property type="match status" value="1"/>
</dbReference>
<evidence type="ECO:0000256" key="5">
    <source>
        <dbReference type="ARBA" id="ARBA00038359"/>
    </source>
</evidence>
<evidence type="ECO:0000256" key="6">
    <source>
        <dbReference type="SAM" id="MobiDB-lite"/>
    </source>
</evidence>
<keyword evidence="2 7" id="KW-0812">Transmembrane</keyword>
<dbReference type="InterPro" id="IPR049326">
    <property type="entry name" value="Rhodopsin_dom_fungi"/>
</dbReference>
<name>A0A553ICV6_9PEZI</name>
<dbReference type="OrthoDB" id="3923077at2759"/>
<feature type="region of interest" description="Disordered" evidence="6">
    <location>
        <begin position="211"/>
        <end position="233"/>
    </location>
</feature>
<keyword evidence="10" id="KW-1185">Reference proteome</keyword>
<evidence type="ECO:0000313" key="10">
    <source>
        <dbReference type="Proteomes" id="UP000319160"/>
    </source>
</evidence>
<dbReference type="EMBL" id="VFLP01000004">
    <property type="protein sequence ID" value="TRX98019.1"/>
    <property type="molecule type" value="Genomic_DNA"/>
</dbReference>
<dbReference type="GO" id="GO:0016020">
    <property type="term" value="C:membrane"/>
    <property type="evidence" value="ECO:0007669"/>
    <property type="project" value="UniProtKB-SubCell"/>
</dbReference>
<feature type="transmembrane region" description="Helical" evidence="7">
    <location>
        <begin position="6"/>
        <end position="28"/>
    </location>
</feature>
<feature type="transmembrane region" description="Helical" evidence="7">
    <location>
        <begin position="40"/>
        <end position="64"/>
    </location>
</feature>
<feature type="transmembrane region" description="Helical" evidence="7">
    <location>
        <begin position="161"/>
        <end position="181"/>
    </location>
</feature>
<comment type="caution">
    <text evidence="9">The sequence shown here is derived from an EMBL/GenBank/DDBJ whole genome shotgun (WGS) entry which is preliminary data.</text>
</comment>
<accession>A0A553ICV6</accession>
<comment type="subcellular location">
    <subcellularLocation>
        <location evidence="1">Membrane</location>
        <topology evidence="1">Multi-pass membrane protein</topology>
    </subcellularLocation>
</comment>
<dbReference type="Proteomes" id="UP000319160">
    <property type="component" value="Unassembled WGS sequence"/>
</dbReference>
<keyword evidence="3 7" id="KW-1133">Transmembrane helix</keyword>
<gene>
    <name evidence="9" type="ORF">FHL15_001229</name>
</gene>